<evidence type="ECO:0000256" key="1">
    <source>
        <dbReference type="SAM" id="MobiDB-lite"/>
    </source>
</evidence>
<keyword evidence="3" id="KW-1185">Reference proteome</keyword>
<proteinExistence type="predicted"/>
<gene>
    <name evidence="2" type="ORF">NW762_012100</name>
</gene>
<accession>A0A9W8RN12</accession>
<feature type="compositionally biased region" description="Polar residues" evidence="1">
    <location>
        <begin position="53"/>
        <end position="69"/>
    </location>
</feature>
<evidence type="ECO:0000313" key="2">
    <source>
        <dbReference type="EMBL" id="KAJ4249759.1"/>
    </source>
</evidence>
<protein>
    <submittedName>
        <fullName evidence="2">Uncharacterized protein</fullName>
    </submittedName>
</protein>
<sequence>MPGLSGDLDDDASPYGQAVTKAFEIFDAHEWRVEGAAETRTKLRQFLDTVKSAANRQRGSNQDINATENQNRDEPFFTGQGDVFGNIDLSDALWVPQLDGMMYF</sequence>
<dbReference type="OrthoDB" id="424974at2759"/>
<reference evidence="2" key="1">
    <citation type="submission" date="2022-09" db="EMBL/GenBank/DDBJ databases">
        <title>Fusarium specimens isolated from Avocado Roots.</title>
        <authorList>
            <person name="Stajich J."/>
            <person name="Roper C."/>
            <person name="Heimlech-Rivalta G."/>
        </authorList>
    </citation>
    <scope>NUCLEOTIDE SEQUENCE</scope>
    <source>
        <strain evidence="2">CF00136</strain>
    </source>
</reference>
<dbReference type="AlphaFoldDB" id="A0A9W8RN12"/>
<organism evidence="2 3">
    <name type="scientific">Fusarium torreyae</name>
    <dbReference type="NCBI Taxonomy" id="1237075"/>
    <lineage>
        <taxon>Eukaryota</taxon>
        <taxon>Fungi</taxon>
        <taxon>Dikarya</taxon>
        <taxon>Ascomycota</taxon>
        <taxon>Pezizomycotina</taxon>
        <taxon>Sordariomycetes</taxon>
        <taxon>Hypocreomycetidae</taxon>
        <taxon>Hypocreales</taxon>
        <taxon>Nectriaceae</taxon>
        <taxon>Fusarium</taxon>
    </lineage>
</organism>
<dbReference type="Proteomes" id="UP001152049">
    <property type="component" value="Unassembled WGS sequence"/>
</dbReference>
<comment type="caution">
    <text evidence="2">The sequence shown here is derived from an EMBL/GenBank/DDBJ whole genome shotgun (WGS) entry which is preliminary data.</text>
</comment>
<feature type="region of interest" description="Disordered" evidence="1">
    <location>
        <begin position="53"/>
        <end position="77"/>
    </location>
</feature>
<dbReference type="EMBL" id="JAOQAZ010000032">
    <property type="protein sequence ID" value="KAJ4249759.1"/>
    <property type="molecule type" value="Genomic_DNA"/>
</dbReference>
<name>A0A9W8RN12_9HYPO</name>
<evidence type="ECO:0000313" key="3">
    <source>
        <dbReference type="Proteomes" id="UP001152049"/>
    </source>
</evidence>